<dbReference type="GO" id="GO:0005789">
    <property type="term" value="C:endoplasmic reticulum membrane"/>
    <property type="evidence" value="ECO:0007669"/>
    <property type="project" value="UniProtKB-SubCell"/>
</dbReference>
<dbReference type="CDD" id="cd11056">
    <property type="entry name" value="CYP6-like"/>
    <property type="match status" value="3"/>
</dbReference>
<proteinExistence type="inferred from homology"/>
<evidence type="ECO:0000256" key="2">
    <source>
        <dbReference type="ARBA" id="ARBA00004174"/>
    </source>
</evidence>
<evidence type="ECO:0000256" key="12">
    <source>
        <dbReference type="ARBA" id="ARBA00023136"/>
    </source>
</evidence>
<dbReference type="PRINTS" id="PR00385">
    <property type="entry name" value="P450"/>
</dbReference>
<evidence type="ECO:0000256" key="3">
    <source>
        <dbReference type="ARBA" id="ARBA00004406"/>
    </source>
</evidence>
<keyword evidence="9" id="KW-0560">Oxidoreductase</keyword>
<keyword evidence="6" id="KW-0479">Metal-binding</keyword>
<dbReference type="InterPro" id="IPR002401">
    <property type="entry name" value="Cyt_P450_E_grp-I"/>
</dbReference>
<evidence type="ECO:0000256" key="8">
    <source>
        <dbReference type="ARBA" id="ARBA00022848"/>
    </source>
</evidence>
<dbReference type="PROSITE" id="PS00086">
    <property type="entry name" value="CYTOCHROME_P450"/>
    <property type="match status" value="3"/>
</dbReference>
<organism evidence="13 14">
    <name type="scientific">Ignelater luminosus</name>
    <name type="common">Cucubano</name>
    <name type="synonym">Pyrophorus luminosus</name>
    <dbReference type="NCBI Taxonomy" id="2038154"/>
    <lineage>
        <taxon>Eukaryota</taxon>
        <taxon>Metazoa</taxon>
        <taxon>Ecdysozoa</taxon>
        <taxon>Arthropoda</taxon>
        <taxon>Hexapoda</taxon>
        <taxon>Insecta</taxon>
        <taxon>Pterygota</taxon>
        <taxon>Neoptera</taxon>
        <taxon>Endopterygota</taxon>
        <taxon>Coleoptera</taxon>
        <taxon>Polyphaga</taxon>
        <taxon>Elateriformia</taxon>
        <taxon>Elateroidea</taxon>
        <taxon>Elateridae</taxon>
        <taxon>Agrypninae</taxon>
        <taxon>Pyrophorini</taxon>
        <taxon>Ignelater</taxon>
    </lineage>
</organism>
<dbReference type="PANTHER" id="PTHR24292:SF54">
    <property type="entry name" value="CYP9F3-RELATED"/>
    <property type="match status" value="1"/>
</dbReference>
<evidence type="ECO:0000313" key="14">
    <source>
        <dbReference type="Proteomes" id="UP000801492"/>
    </source>
</evidence>
<dbReference type="InterPro" id="IPR036396">
    <property type="entry name" value="Cyt_P450_sf"/>
</dbReference>
<dbReference type="PRINTS" id="PR00463">
    <property type="entry name" value="EP450I"/>
</dbReference>
<evidence type="ECO:0000256" key="10">
    <source>
        <dbReference type="ARBA" id="ARBA00023004"/>
    </source>
</evidence>
<dbReference type="GO" id="GO:0004497">
    <property type="term" value="F:monooxygenase activity"/>
    <property type="evidence" value="ECO:0007669"/>
    <property type="project" value="UniProtKB-KW"/>
</dbReference>
<sequence>MIRDPELIKQITVKDFDVFPEHQPFVPEGVDSLWEKNLFAITGSAMRATFSPSFTSSKMRTMFGLMKECSKQIANHFLKQGTVTIDAKNTYTKLTNDVIGTTAFGVTCDSFENPENEFYKMGQKLTDFSGLRAFIFFAYGLSPTLRKLFKIRVIQESVSNFFRRIIKEALDIRKVQGVVRPDMIHLLMEAQKGRLKYDDRNSEDSSFAVVEESELERTETKKVEITDEDITAQAMVFFLAGFETVSTLMSYMSYELAVNAEIQERLINDIDTTREECNGDITYEALMGIKYLDMVVTETLRKWPPLELADRNSVRDYVIEPKSPDEKTHPQYYPNHDKFDPERFSDENKNNIKPFTYLPFGVVPRVCIGSRFALLETKLCMFEILSKFEIVPVEKTQIPLVLRKGSFNMKAEKASVLTIIVLAILIYFKIIKPQNYWEEKGAPYVKPWPVVGNMGPLFFNKKSMAEIIQDIYNAFPEKRCVGFYESLQPILMIRDPELIKQITVKDFEVFPEHQPFVPEGVDSLWEKNLFAIKGSGRWHDMRATLSPSFTSSKMKAMFNLMKDCSKQVTNHFLKQNGIVTIDTKLTFTKFTNDVIGTTAFGVTCDSFANPENEFYKMGQKVTDFSGFRALIFLAYGFSPALMKVFKITVIQENVANFFRRIVKEALSIRKEKGIVRPDMIHLLMEAQKGRLKHDEQSSEDSSFAVVEESELGRTQKRKIEITDEDITAQAVVFFVAGFDTASTLMGFMCYELAVNPDIQQRLIDDVDASLEKCNGDVTYEALMGMKYLDMVVSETLRKWSPAETTDRNSVRDYVIEPTLPGERPVHVDVNTSCWIPIYAIHRDPKYYPNPDKFDPERFSDENKNDIKPFTYLPFGVGPRSCIGSRFALLETKLCMFEILSKFEIVPVEKTQIPLVLRKGTFNMQTEKGIWLGLKPRDLKQCVDFHQSLRPILMLKDLELLKQIAVKDFDTFPEHPTFLPEGADSNRCGRKYIGKNPKKKKIKVTDEDITAHAVVAGYDTTAATLALMSYKLALNPDIQLPGEKPVYVEVNTSCWIPIYALHRDPQYYPNPDKFDPERFSDENKNDIKPFTYLPFGAGSRGCVAFQEIKLCVVEILSKFEIVPVKKTQIPLVLRKGPWPIVGNMGPVIFRKCSLLELTSIVYNSFPKERYFGIYQFLQPTLVIRDPELIKRIAVKDFETFPEHRTFVPEDVDPLFAKNLFSLSGGEKWHNMRATLSPSFTSSKMKMMFGLMTECAVNFVKYFEKQNKGIINVEMKNAFSRFTNDVIGSTAFGITCNSLENPKNEFYLMGKSASNFSGLKSLKVFFYTISPVIMKFFRISILSKSEDNFFRKLIKETLDVRIEKQIIRPDMINLLMEARKGKLKYDEDQSILDAGYAVVEESTIGRKQKGQNINLSDEDITAQALIFFLAGFDTSSTAMCFATYELALNPDIQERLRKEVDAISNDKEGLTYETLLGMKYMDLVITETLRKWPPITFTDRKSIRPFTIEPELPWEEVKNFDKGTICWIPIYPLHRDPKYYPNPEKFDPERFNNENKSSISPFTYLPFGVGPRGCIGSRFALLEVKLILFHILKKFEIVPIEKTKIPLVISKTSLFPAAEGGFWLGLKPRKATI</sequence>
<dbReference type="Gene3D" id="1.10.630.10">
    <property type="entry name" value="Cytochrome P450"/>
    <property type="match status" value="5"/>
</dbReference>
<keyword evidence="14" id="KW-1185">Reference proteome</keyword>
<keyword evidence="5" id="KW-0349">Heme</keyword>
<evidence type="ECO:0000256" key="11">
    <source>
        <dbReference type="ARBA" id="ARBA00023033"/>
    </source>
</evidence>
<comment type="caution">
    <text evidence="13">The sequence shown here is derived from an EMBL/GenBank/DDBJ whole genome shotgun (WGS) entry which is preliminary data.</text>
</comment>
<dbReference type="Pfam" id="PF00067">
    <property type="entry name" value="p450"/>
    <property type="match status" value="4"/>
</dbReference>
<evidence type="ECO:0000256" key="7">
    <source>
        <dbReference type="ARBA" id="ARBA00022824"/>
    </source>
</evidence>
<reference evidence="13" key="1">
    <citation type="submission" date="2019-08" db="EMBL/GenBank/DDBJ databases">
        <title>The genome of the North American firefly Photinus pyralis.</title>
        <authorList>
            <consortium name="Photinus pyralis genome working group"/>
            <person name="Fallon T.R."/>
            <person name="Sander Lower S.E."/>
            <person name="Weng J.-K."/>
        </authorList>
    </citation>
    <scope>NUCLEOTIDE SEQUENCE</scope>
    <source>
        <strain evidence="13">TRF0915ILg1</strain>
        <tissue evidence="13">Whole body</tissue>
    </source>
</reference>
<evidence type="ECO:0000313" key="13">
    <source>
        <dbReference type="EMBL" id="KAF2894715.1"/>
    </source>
</evidence>
<keyword evidence="12" id="KW-0472">Membrane</keyword>
<evidence type="ECO:0000256" key="4">
    <source>
        <dbReference type="ARBA" id="ARBA00010617"/>
    </source>
</evidence>
<comment type="subcellular location">
    <subcellularLocation>
        <location evidence="3">Endoplasmic reticulum membrane</location>
        <topology evidence="3">Peripheral membrane protein</topology>
    </subcellularLocation>
    <subcellularLocation>
        <location evidence="2">Microsome membrane</location>
        <topology evidence="2">Peripheral membrane protein</topology>
    </subcellularLocation>
</comment>
<dbReference type="GO" id="GO:0005506">
    <property type="term" value="F:iron ion binding"/>
    <property type="evidence" value="ECO:0007669"/>
    <property type="project" value="InterPro"/>
</dbReference>
<evidence type="ECO:0000256" key="1">
    <source>
        <dbReference type="ARBA" id="ARBA00001971"/>
    </source>
</evidence>
<name>A0A8K0D4Y8_IGNLU</name>
<protein>
    <recommendedName>
        <fullName evidence="15">Cytochrome P450</fullName>
    </recommendedName>
</protein>
<dbReference type="InterPro" id="IPR017972">
    <property type="entry name" value="Cyt_P450_CS"/>
</dbReference>
<dbReference type="GO" id="GO:0016705">
    <property type="term" value="F:oxidoreductase activity, acting on paired donors, with incorporation or reduction of molecular oxygen"/>
    <property type="evidence" value="ECO:0007669"/>
    <property type="project" value="InterPro"/>
</dbReference>
<dbReference type="InterPro" id="IPR050476">
    <property type="entry name" value="Insect_CytP450_Detox"/>
</dbReference>
<evidence type="ECO:0000256" key="6">
    <source>
        <dbReference type="ARBA" id="ARBA00022723"/>
    </source>
</evidence>
<dbReference type="PANTHER" id="PTHR24292">
    <property type="entry name" value="CYTOCHROME P450"/>
    <property type="match status" value="1"/>
</dbReference>
<dbReference type="SUPFAM" id="SSF48264">
    <property type="entry name" value="Cytochrome P450"/>
    <property type="match status" value="4"/>
</dbReference>
<accession>A0A8K0D4Y8</accession>
<dbReference type="EMBL" id="VTPC01006733">
    <property type="protein sequence ID" value="KAF2894715.1"/>
    <property type="molecule type" value="Genomic_DNA"/>
</dbReference>
<keyword evidence="11" id="KW-0503">Monooxygenase</keyword>
<gene>
    <name evidence="13" type="ORF">ILUMI_11460</name>
</gene>
<dbReference type="InterPro" id="IPR001128">
    <property type="entry name" value="Cyt_P450"/>
</dbReference>
<comment type="cofactor">
    <cofactor evidence="1">
        <name>heme</name>
        <dbReference type="ChEBI" id="CHEBI:30413"/>
    </cofactor>
</comment>
<evidence type="ECO:0000256" key="5">
    <source>
        <dbReference type="ARBA" id="ARBA00022617"/>
    </source>
</evidence>
<keyword evidence="10" id="KW-0408">Iron</keyword>
<dbReference type="Proteomes" id="UP000801492">
    <property type="component" value="Unassembled WGS sequence"/>
</dbReference>
<dbReference type="FunFam" id="1.10.630.10:FF:000042">
    <property type="entry name" value="Cytochrome P450"/>
    <property type="match status" value="2"/>
</dbReference>
<evidence type="ECO:0000256" key="9">
    <source>
        <dbReference type="ARBA" id="ARBA00023002"/>
    </source>
</evidence>
<keyword evidence="8" id="KW-0492">Microsome</keyword>
<dbReference type="FunFam" id="1.10.630.10:FF:000182">
    <property type="entry name" value="Cytochrome P450 3A4"/>
    <property type="match status" value="1"/>
</dbReference>
<keyword evidence="7" id="KW-0256">Endoplasmic reticulum</keyword>
<evidence type="ECO:0008006" key="15">
    <source>
        <dbReference type="Google" id="ProtNLM"/>
    </source>
</evidence>
<dbReference type="GO" id="GO:0020037">
    <property type="term" value="F:heme binding"/>
    <property type="evidence" value="ECO:0007669"/>
    <property type="project" value="InterPro"/>
</dbReference>
<dbReference type="OrthoDB" id="2789670at2759"/>
<comment type="similarity">
    <text evidence="4">Belongs to the cytochrome P450 family.</text>
</comment>